<sequence length="63" mass="7208">MLWTHRNCLEGDGVTTESCGRRAFLLELCRANGWSFPGVNPTAEPGPQRARVRQRHNSSRRRD</sequence>
<reference evidence="2 3" key="1">
    <citation type="submission" date="2021-01" db="EMBL/GenBank/DDBJ databases">
        <title>WGS of actinomycetes isolated from Thailand.</title>
        <authorList>
            <person name="Thawai C."/>
        </authorList>
    </citation>
    <scope>NUCLEOTIDE SEQUENCE [LARGE SCALE GENOMIC DNA]</scope>
    <source>
        <strain evidence="2 3">LPG 2</strain>
    </source>
</reference>
<dbReference type="EMBL" id="JAERRJ010000008">
    <property type="protein sequence ID" value="MBL1077045.1"/>
    <property type="molecule type" value="Genomic_DNA"/>
</dbReference>
<organism evidence="2 3">
    <name type="scientific">Nocardia acididurans</name>
    <dbReference type="NCBI Taxonomy" id="2802282"/>
    <lineage>
        <taxon>Bacteria</taxon>
        <taxon>Bacillati</taxon>
        <taxon>Actinomycetota</taxon>
        <taxon>Actinomycetes</taxon>
        <taxon>Mycobacteriales</taxon>
        <taxon>Nocardiaceae</taxon>
        <taxon>Nocardia</taxon>
    </lineage>
</organism>
<evidence type="ECO:0000313" key="2">
    <source>
        <dbReference type="EMBL" id="MBL1077045.1"/>
    </source>
</evidence>
<accession>A0ABS1M8S2</accession>
<proteinExistence type="predicted"/>
<protein>
    <submittedName>
        <fullName evidence="2">Uncharacterized protein</fullName>
    </submittedName>
</protein>
<feature type="region of interest" description="Disordered" evidence="1">
    <location>
        <begin position="38"/>
        <end position="63"/>
    </location>
</feature>
<gene>
    <name evidence="2" type="ORF">JK358_21845</name>
</gene>
<dbReference type="RefSeq" id="WP_201949654.1">
    <property type="nucleotide sequence ID" value="NZ_JAERRJ010000008.1"/>
</dbReference>
<comment type="caution">
    <text evidence="2">The sequence shown here is derived from an EMBL/GenBank/DDBJ whole genome shotgun (WGS) entry which is preliminary data.</text>
</comment>
<evidence type="ECO:0000256" key="1">
    <source>
        <dbReference type="SAM" id="MobiDB-lite"/>
    </source>
</evidence>
<keyword evidence="3" id="KW-1185">Reference proteome</keyword>
<evidence type="ECO:0000313" key="3">
    <source>
        <dbReference type="Proteomes" id="UP000602198"/>
    </source>
</evidence>
<feature type="compositionally biased region" description="Basic residues" evidence="1">
    <location>
        <begin position="50"/>
        <end position="63"/>
    </location>
</feature>
<name>A0ABS1M8S2_9NOCA</name>
<dbReference type="Proteomes" id="UP000602198">
    <property type="component" value="Unassembled WGS sequence"/>
</dbReference>